<dbReference type="EMBL" id="BAABHK010000001">
    <property type="protein sequence ID" value="GAA4621428.1"/>
    <property type="molecule type" value="Genomic_DNA"/>
</dbReference>
<protein>
    <submittedName>
        <fullName evidence="2">Uncharacterized protein</fullName>
    </submittedName>
</protein>
<accession>A0ABP8U574</accession>
<feature type="chain" id="PRO_5047084353" evidence="1">
    <location>
        <begin position="32"/>
        <end position="171"/>
    </location>
</feature>
<evidence type="ECO:0000313" key="2">
    <source>
        <dbReference type="EMBL" id="GAA4621428.1"/>
    </source>
</evidence>
<keyword evidence="1" id="KW-0732">Signal</keyword>
<name>A0ABP8U574_9ACTN</name>
<evidence type="ECO:0000256" key="1">
    <source>
        <dbReference type="SAM" id="SignalP"/>
    </source>
</evidence>
<reference evidence="3" key="1">
    <citation type="journal article" date="2019" name="Int. J. Syst. Evol. Microbiol.">
        <title>The Global Catalogue of Microorganisms (GCM) 10K type strain sequencing project: providing services to taxonomists for standard genome sequencing and annotation.</title>
        <authorList>
            <consortium name="The Broad Institute Genomics Platform"/>
            <consortium name="The Broad Institute Genome Sequencing Center for Infectious Disease"/>
            <person name="Wu L."/>
            <person name="Ma J."/>
        </authorList>
    </citation>
    <scope>NUCLEOTIDE SEQUENCE [LARGE SCALE GENOMIC DNA]</scope>
    <source>
        <strain evidence="3">JCM 17939</strain>
    </source>
</reference>
<feature type="signal peptide" evidence="1">
    <location>
        <begin position="1"/>
        <end position="31"/>
    </location>
</feature>
<evidence type="ECO:0000313" key="3">
    <source>
        <dbReference type="Proteomes" id="UP001501442"/>
    </source>
</evidence>
<proteinExistence type="predicted"/>
<keyword evidence="3" id="KW-1185">Reference proteome</keyword>
<dbReference type="RefSeq" id="WP_345429362.1">
    <property type="nucleotide sequence ID" value="NZ_BAABHK010000001.1"/>
</dbReference>
<gene>
    <name evidence="2" type="ORF">GCM10023196_009560</name>
</gene>
<organism evidence="2 3">
    <name type="scientific">Actinoallomurus vinaceus</name>
    <dbReference type="NCBI Taxonomy" id="1080074"/>
    <lineage>
        <taxon>Bacteria</taxon>
        <taxon>Bacillati</taxon>
        <taxon>Actinomycetota</taxon>
        <taxon>Actinomycetes</taxon>
        <taxon>Streptosporangiales</taxon>
        <taxon>Thermomonosporaceae</taxon>
        <taxon>Actinoallomurus</taxon>
    </lineage>
</organism>
<dbReference type="Proteomes" id="UP001501442">
    <property type="component" value="Unassembled WGS sequence"/>
</dbReference>
<comment type="caution">
    <text evidence="2">The sequence shown here is derived from an EMBL/GenBank/DDBJ whole genome shotgun (WGS) entry which is preliminary data.</text>
</comment>
<sequence length="171" mass="18825">MGNVKSRLAALGAMSAIGAAMVVVNAAPASAAVWKHTNWAYTKDSGGAGGRARIEISKERGGKWGGNYTRLTKLVVLDRDGNDHKVAYASVWTKNRNGKWAMVTTNAPGDAPRYWQTWDDSKHGMGNKDYHWLSYYYTSGRTIRAKVCLVNKVLQTSGAKYCSWTKPIRVP</sequence>